<sequence>MVLLPFLIHTDSSEKVCVQLTHLNESVTLSTTLEYQGENRSLIDDVVSEKDVFTCIPFSLPKSNSTSVAYLTVTVKGETLQFRSRKSVLVKNSESLVFIQTDKPIYKPGQTVLFRIVSLDKDFYPLNEKFPFVYIQDPQRNRVYQWQGVELETGFTQLSFPLTSEPIQGSYKIVVQKSSSSHVERSFSVEEYVLPKYEVLVKLPKVITIKDMELPVSVCGLYTYGKPVPGLVNVQVCRKFSHSTSHCYGKEAEAVCEEFTRQADARGCVSGVVRTKIFQLQRKGYEMSIEVQGKITEDGTGTEITGTGSCGITSVMSKISFDLLDSQYRPGIPLFGRVKLVDGTDAPIANETIMISVDGDRYKGNYTTDEQGQAWFSIDTTTFTGASLEIRADHKPELNCYDSDWITPSYEHDMRRISRFYSPSKSFLKIEPKPETLNCGSPTEIQVHYIFTPEAIGEQKKIVIYYLVMAKGGIILADTYELTVNPGDVYGTFQLTFPVDAAVAPLARMLVYTTSPSGEVIASSADFQVESCLPNKVRLSFVPKEGLPASNTRLQLHASPRSLCALRAVDKSVLLMKPEDELSPSSVYDLLPLKEIRGYTFKHYYLEEDNVNPCVSLDNVLLNGFVYIPISPDGEGDAYDILKELGLKVFTSSKIHKPEICQHYSGHMMERSYSSSITAMHLLDDFDYDMTEHMSASNPMETVRKYFPETWIWDIVSVNSEGNADLDVTIPDTITEWKANAFCTSADMGFGLSPTVSLRAFQPFFVELTMPYSVVRGESFTLKATVFNYLTACIRVSVSLAESTHFLATPLEKQEESYCVCMNERKTVAWAVTPRSLGQVEFSVSAEALQDQQPCGNAIVETPEKGRKDTAIRQLLVEPEGIEVETTYNSVLCAAEKSMSAAVSLVLPETVVDGSARAYFSVLGNIMGTAMQNLHQLLQMPFGCGEQNMVLFAPNIYVLDYLNKTGQLSEEVKSKAIGYLVSGYQRQLNYKHWDGSYSTFGPRYRQVGNTWLTAFVLKSFAQARPHIFIDEKHIQDALVWLSQKQKENGCFRSSGTLLNNAMKGGVNDEITLTAYITIALLEIPLPATHSVVRNALFCLETASNEKENHVYTKALMAYAFALAGKEEKRKALLGSLEKEAVKKDGSVHWQRPGKEPEADLPYYRYRAPSAEVEMTAYVLLAHLTTQPAPSQEELSFAALIAKWISGQQNPNGGFSSTQDTVVALQALSLYGAATYAKSGAASKVTLRSGGDFQQDFQVDPTNRLLLQRVALPRVPGDYSTEVSGEGCVYLQTSLRYNVQPTQEDAPFTLHVYTIPETCADSRAHKAFDIGINVSYTGERNASNMVIVDVKMLSGFIPVKSSVRKLEGRSVIERTELSTNHVLVYLEKLSSETLSFSFALERDVPVRGLKPAQVKVYDYYETGEFATQEYTAPCAAAEADQGNA</sequence>
<comment type="subunit">
    <text evidence="10">Homotetramer; disulfide-linked.</text>
</comment>
<keyword evidence="15" id="KW-1185">Reference proteome</keyword>
<dbReference type="SMART" id="SM01359">
    <property type="entry name" value="A2M_N_2"/>
    <property type="match status" value="1"/>
</dbReference>
<keyword evidence="5" id="KW-0732">Signal</keyword>
<keyword evidence="6" id="KW-0722">Serine protease inhibitor</keyword>
<reference evidence="14" key="1">
    <citation type="submission" date="2025-08" db="UniProtKB">
        <authorList>
            <consortium name="Ensembl"/>
        </authorList>
    </citation>
    <scope>IDENTIFICATION</scope>
</reference>
<dbReference type="FunFam" id="2.60.40.10:FF:000312">
    <property type="entry name" value="Alpha-2-macroglobulin like 1"/>
    <property type="match status" value="1"/>
</dbReference>
<dbReference type="SMART" id="SM01361">
    <property type="entry name" value="A2M_recep"/>
    <property type="match status" value="1"/>
</dbReference>
<dbReference type="FunFam" id="2.60.40.1930:FF:000002">
    <property type="entry name" value="PZP, alpha-2-macroglobulin like"/>
    <property type="match status" value="1"/>
</dbReference>
<dbReference type="InterPro" id="IPR009048">
    <property type="entry name" value="A-macroglobulin_rcpt-bd"/>
</dbReference>
<keyword evidence="3" id="KW-0964">Secreted</keyword>
<dbReference type="Proteomes" id="UP000694419">
    <property type="component" value="Unplaced"/>
</dbReference>
<dbReference type="InterPro" id="IPR008930">
    <property type="entry name" value="Terpenoid_cyclase/PrenylTrfase"/>
</dbReference>
<evidence type="ECO:0000256" key="2">
    <source>
        <dbReference type="ARBA" id="ARBA00010952"/>
    </source>
</evidence>
<dbReference type="InterPro" id="IPR019742">
    <property type="entry name" value="MacrogloblnA2_CS"/>
</dbReference>
<evidence type="ECO:0000256" key="3">
    <source>
        <dbReference type="ARBA" id="ARBA00022525"/>
    </source>
</evidence>
<evidence type="ECO:0000256" key="5">
    <source>
        <dbReference type="ARBA" id="ARBA00022729"/>
    </source>
</evidence>
<evidence type="ECO:0000256" key="6">
    <source>
        <dbReference type="ARBA" id="ARBA00022900"/>
    </source>
</evidence>
<dbReference type="CDD" id="cd02897">
    <property type="entry name" value="A2M_2"/>
    <property type="match status" value="1"/>
</dbReference>
<keyword evidence="9" id="KW-0325">Glycoprotein</keyword>
<dbReference type="SUPFAM" id="SSF49410">
    <property type="entry name" value="Alpha-macroglobulin receptor domain"/>
    <property type="match status" value="1"/>
</dbReference>
<dbReference type="InterPro" id="IPR011625">
    <property type="entry name" value="A2M_N_BRD"/>
</dbReference>
<dbReference type="Pfam" id="PF00207">
    <property type="entry name" value="A2M"/>
    <property type="match status" value="1"/>
</dbReference>
<dbReference type="FunFam" id="2.60.40.1930:FF:000001">
    <property type="entry name" value="CD109 isoform 3"/>
    <property type="match status" value="1"/>
</dbReference>
<feature type="domain" description="Alpha-macroglobulin receptor-binding" evidence="13">
    <location>
        <begin position="1342"/>
        <end position="1429"/>
    </location>
</feature>
<organism evidence="14 15">
    <name type="scientific">Calidris pygmaea</name>
    <name type="common">Spoon-billed sandpiper</name>
    <dbReference type="NCBI Taxonomy" id="425635"/>
    <lineage>
        <taxon>Eukaryota</taxon>
        <taxon>Metazoa</taxon>
        <taxon>Chordata</taxon>
        <taxon>Craniata</taxon>
        <taxon>Vertebrata</taxon>
        <taxon>Euteleostomi</taxon>
        <taxon>Archelosauria</taxon>
        <taxon>Archosauria</taxon>
        <taxon>Dinosauria</taxon>
        <taxon>Saurischia</taxon>
        <taxon>Theropoda</taxon>
        <taxon>Coelurosauria</taxon>
        <taxon>Aves</taxon>
        <taxon>Neognathae</taxon>
        <taxon>Neoaves</taxon>
        <taxon>Charadriiformes</taxon>
        <taxon>Scolopacidae</taxon>
        <taxon>Calidris</taxon>
    </lineage>
</organism>
<dbReference type="GO" id="GO:0005615">
    <property type="term" value="C:extracellular space"/>
    <property type="evidence" value="ECO:0007669"/>
    <property type="project" value="InterPro"/>
</dbReference>
<dbReference type="GO" id="GO:0004867">
    <property type="term" value="F:serine-type endopeptidase inhibitor activity"/>
    <property type="evidence" value="ECO:0007669"/>
    <property type="project" value="UniProtKB-KW"/>
</dbReference>
<evidence type="ECO:0000256" key="4">
    <source>
        <dbReference type="ARBA" id="ARBA00022690"/>
    </source>
</evidence>
<dbReference type="InterPro" id="IPR036595">
    <property type="entry name" value="A-macroglobulin_rcpt-bd_sf"/>
</dbReference>
<dbReference type="Pfam" id="PF01835">
    <property type="entry name" value="MG2"/>
    <property type="match status" value="1"/>
</dbReference>
<dbReference type="Pfam" id="PF17791">
    <property type="entry name" value="MG3"/>
    <property type="match status" value="1"/>
</dbReference>
<dbReference type="InterPro" id="IPR002890">
    <property type="entry name" value="MG2"/>
</dbReference>
<evidence type="ECO:0000259" key="12">
    <source>
        <dbReference type="SMART" id="SM01360"/>
    </source>
</evidence>
<dbReference type="SUPFAM" id="SSF48239">
    <property type="entry name" value="Terpenoid cyclases/Protein prenyltransferases"/>
    <property type="match status" value="1"/>
</dbReference>
<evidence type="ECO:0008006" key="16">
    <source>
        <dbReference type="Google" id="ProtNLM"/>
    </source>
</evidence>
<name>A0A8C3KQG7_9CHAR</name>
<dbReference type="SMART" id="SM01419">
    <property type="entry name" value="Thiol-ester_cl"/>
    <property type="match status" value="1"/>
</dbReference>
<dbReference type="InterPro" id="IPR014756">
    <property type="entry name" value="Ig_E-set"/>
</dbReference>
<dbReference type="Pfam" id="PF17789">
    <property type="entry name" value="MG4"/>
    <property type="match status" value="1"/>
</dbReference>
<accession>A0A8C3KQG7</accession>
<evidence type="ECO:0000259" key="13">
    <source>
        <dbReference type="SMART" id="SM01361"/>
    </source>
</evidence>
<dbReference type="Ensembl" id="ENSCPGT00000029543.1">
    <property type="protein sequence ID" value="ENSCPGP00000027061.1"/>
    <property type="gene ID" value="ENSCPGG00000018643.1"/>
</dbReference>
<protein>
    <recommendedName>
        <fullName evidence="16">Alpha-2-macroglobulin</fullName>
    </recommendedName>
</protein>
<dbReference type="PANTHER" id="PTHR11412">
    <property type="entry name" value="MACROGLOBULIN / COMPLEMENT"/>
    <property type="match status" value="1"/>
</dbReference>
<dbReference type="Pfam" id="PF07703">
    <property type="entry name" value="A2M_BRD"/>
    <property type="match status" value="1"/>
</dbReference>
<dbReference type="SUPFAM" id="SSF81296">
    <property type="entry name" value="E set domains"/>
    <property type="match status" value="1"/>
</dbReference>
<dbReference type="InterPro" id="IPR011626">
    <property type="entry name" value="Alpha-macroglobulin_TED"/>
</dbReference>
<reference evidence="14" key="2">
    <citation type="submission" date="2025-09" db="UniProtKB">
        <authorList>
            <consortium name="Ensembl"/>
        </authorList>
    </citation>
    <scope>IDENTIFICATION</scope>
</reference>
<evidence type="ECO:0000259" key="11">
    <source>
        <dbReference type="SMART" id="SM01359"/>
    </source>
</evidence>
<feature type="domain" description="Alpha-2-macroglobulin" evidence="12">
    <location>
        <begin position="710"/>
        <end position="800"/>
    </location>
</feature>
<dbReference type="Gene3D" id="2.60.40.1940">
    <property type="match status" value="1"/>
</dbReference>
<dbReference type="Gene3D" id="2.60.120.1540">
    <property type="match status" value="1"/>
</dbReference>
<evidence type="ECO:0000313" key="15">
    <source>
        <dbReference type="Proteomes" id="UP000694419"/>
    </source>
</evidence>
<keyword evidence="7" id="KW-0882">Thioester bond</keyword>
<evidence type="ECO:0000256" key="1">
    <source>
        <dbReference type="ARBA" id="ARBA00004613"/>
    </source>
</evidence>
<dbReference type="InterPro" id="IPR013783">
    <property type="entry name" value="Ig-like_fold"/>
</dbReference>
<feature type="domain" description="Alpha-2-macroglobulin bait region" evidence="11">
    <location>
        <begin position="428"/>
        <end position="576"/>
    </location>
</feature>
<dbReference type="InterPro" id="IPR001599">
    <property type="entry name" value="Macroglobln_a2"/>
</dbReference>
<dbReference type="Gene3D" id="2.60.40.10">
    <property type="entry name" value="Immunoglobulins"/>
    <property type="match status" value="2"/>
</dbReference>
<keyword evidence="8" id="KW-1015">Disulfide bond</keyword>
<dbReference type="InterPro" id="IPR041555">
    <property type="entry name" value="MG3"/>
</dbReference>
<comment type="subcellular location">
    <subcellularLocation>
        <location evidence="1">Secreted</location>
    </subcellularLocation>
</comment>
<dbReference type="Gene3D" id="2.60.40.690">
    <property type="entry name" value="Alpha-macroglobulin, receptor-binding domain"/>
    <property type="match status" value="1"/>
</dbReference>
<dbReference type="SMART" id="SM01360">
    <property type="entry name" value="A2M"/>
    <property type="match status" value="1"/>
</dbReference>
<dbReference type="PROSITE" id="PS00477">
    <property type="entry name" value="ALPHA_2_MACROGLOBULIN"/>
    <property type="match status" value="1"/>
</dbReference>
<dbReference type="InterPro" id="IPR040839">
    <property type="entry name" value="MG4"/>
</dbReference>
<evidence type="ECO:0000256" key="9">
    <source>
        <dbReference type="ARBA" id="ARBA00023180"/>
    </source>
</evidence>
<dbReference type="Gene3D" id="2.60.40.1930">
    <property type="match status" value="2"/>
</dbReference>
<proteinExistence type="inferred from homology"/>
<dbReference type="Gene3D" id="2.20.130.20">
    <property type="match status" value="1"/>
</dbReference>
<dbReference type="Pfam" id="PF07677">
    <property type="entry name" value="A2M_recep"/>
    <property type="match status" value="1"/>
</dbReference>
<dbReference type="FunFam" id="1.50.10.20:FF:000001">
    <property type="entry name" value="CD109 isoform 1"/>
    <property type="match status" value="1"/>
</dbReference>
<dbReference type="Pfam" id="PF07678">
    <property type="entry name" value="TED_complement"/>
    <property type="match status" value="1"/>
</dbReference>
<dbReference type="InterPro" id="IPR050473">
    <property type="entry name" value="A2M/Complement_sys"/>
</dbReference>
<dbReference type="InterPro" id="IPR047565">
    <property type="entry name" value="Alpha-macroglob_thiol-ester_cl"/>
</dbReference>
<comment type="similarity">
    <text evidence="2">Belongs to the protease inhibitor I39 (alpha-2-macroglobulin) family.</text>
</comment>
<dbReference type="InterPro" id="IPR041813">
    <property type="entry name" value="A2M_TED"/>
</dbReference>
<keyword evidence="4" id="KW-0646">Protease inhibitor</keyword>
<evidence type="ECO:0000256" key="7">
    <source>
        <dbReference type="ARBA" id="ARBA00022966"/>
    </source>
</evidence>
<evidence type="ECO:0000256" key="8">
    <source>
        <dbReference type="ARBA" id="ARBA00023157"/>
    </source>
</evidence>
<dbReference type="Gene3D" id="1.50.10.20">
    <property type="match status" value="1"/>
</dbReference>
<evidence type="ECO:0000256" key="10">
    <source>
        <dbReference type="ARBA" id="ARBA00038769"/>
    </source>
</evidence>
<dbReference type="PANTHER" id="PTHR11412:SF165">
    <property type="entry name" value="ALPHA-2-MACROGLOBULIN"/>
    <property type="match status" value="1"/>
</dbReference>
<evidence type="ECO:0000313" key="14">
    <source>
        <dbReference type="Ensembl" id="ENSCPGP00000027061.1"/>
    </source>
</evidence>